<organism evidence="9 10">
    <name type="scientific">Pseudaminobacter soli</name>
    <name type="common">ex Zhang et al. 2022</name>
    <dbReference type="NCBI Taxonomy" id="2831468"/>
    <lineage>
        <taxon>Bacteria</taxon>
        <taxon>Pseudomonadati</taxon>
        <taxon>Pseudomonadota</taxon>
        <taxon>Alphaproteobacteria</taxon>
        <taxon>Hyphomicrobiales</taxon>
        <taxon>Phyllobacteriaceae</taxon>
        <taxon>Pseudaminobacter</taxon>
    </lineage>
</organism>
<dbReference type="RefSeq" id="WP_188256453.1">
    <property type="nucleotide sequence ID" value="NZ_JABVCF010000011.1"/>
</dbReference>
<keyword evidence="5" id="KW-0430">Lectin</keyword>
<keyword evidence="10" id="KW-1185">Reference proteome</keyword>
<dbReference type="EMBL" id="JAGWCR010000011">
    <property type="protein sequence ID" value="MBS3650896.1"/>
    <property type="molecule type" value="Genomic_DNA"/>
</dbReference>
<feature type="transmembrane region" description="Helical" evidence="7">
    <location>
        <begin position="43"/>
        <end position="61"/>
    </location>
</feature>
<evidence type="ECO:0000256" key="7">
    <source>
        <dbReference type="SAM" id="Phobius"/>
    </source>
</evidence>
<comment type="caution">
    <text evidence="9">The sequence shown here is derived from an EMBL/GenBank/DDBJ whole genome shotgun (WGS) entry which is preliminary data.</text>
</comment>
<dbReference type="GO" id="GO:0016020">
    <property type="term" value="C:membrane"/>
    <property type="evidence" value="ECO:0007669"/>
    <property type="project" value="UniProtKB-SubCell"/>
</dbReference>
<dbReference type="InterPro" id="IPR012413">
    <property type="entry name" value="BA14K"/>
</dbReference>
<dbReference type="Pfam" id="PF07886">
    <property type="entry name" value="BA14K"/>
    <property type="match status" value="1"/>
</dbReference>
<keyword evidence="7" id="KW-0472">Membrane</keyword>
<keyword evidence="7" id="KW-1133">Transmembrane helix</keyword>
<keyword evidence="7" id="KW-0812">Transmembrane</keyword>
<comment type="function">
    <text evidence="6">Has immunoglobulin-binding and hemagglutination properties, and can bind to mannose. Essential for virulence. May be involved in LPS biosynthesis or polysaccharide transport.</text>
</comment>
<comment type="subcellular location">
    <subcellularLocation>
        <location evidence="1">Membrane</location>
        <topology evidence="1">Single-pass membrane protein</topology>
    </subcellularLocation>
</comment>
<evidence type="ECO:0000256" key="5">
    <source>
        <dbReference type="ARBA" id="ARBA00022734"/>
    </source>
</evidence>
<comment type="similarity">
    <text evidence="2">Belongs to the BA14k family.</text>
</comment>
<protein>
    <recommendedName>
        <fullName evidence="3">Lectin-like protein BA14k</fullName>
    </recommendedName>
</protein>
<keyword evidence="4" id="KW-1003">Cell membrane</keyword>
<evidence type="ECO:0000256" key="1">
    <source>
        <dbReference type="ARBA" id="ARBA00004167"/>
    </source>
</evidence>
<evidence type="ECO:0000256" key="3">
    <source>
        <dbReference type="ARBA" id="ARBA00020552"/>
    </source>
</evidence>
<feature type="chain" id="PRO_5037013778" description="Lectin-like protein BA14k" evidence="8">
    <location>
        <begin position="28"/>
        <end position="136"/>
    </location>
</feature>
<evidence type="ECO:0000256" key="2">
    <source>
        <dbReference type="ARBA" id="ARBA00010270"/>
    </source>
</evidence>
<proteinExistence type="inferred from homology"/>
<name>A0A942E057_9HYPH</name>
<evidence type="ECO:0000256" key="6">
    <source>
        <dbReference type="ARBA" id="ARBA00025321"/>
    </source>
</evidence>
<sequence length="136" mass="14881">MNRLLKSAVLGLAVTATSLSALTAAEAGDRWRRHHHHRGSGDLVAAGVLGAAVGALAAGVATTSRVEYYEPVPVYRDPPPRRVYVAPAPRVVYAEGALEPWTPSWYEYCESRYRSFNPRTGTFVGYDGERRFCVAN</sequence>
<dbReference type="Proteomes" id="UP000680348">
    <property type="component" value="Unassembled WGS sequence"/>
</dbReference>
<evidence type="ECO:0000313" key="10">
    <source>
        <dbReference type="Proteomes" id="UP000680348"/>
    </source>
</evidence>
<dbReference type="AlphaFoldDB" id="A0A942E057"/>
<reference evidence="9" key="1">
    <citation type="submission" date="2021-04" db="EMBL/GenBank/DDBJ databases">
        <title>Pseudaminobacter soli sp. nov., isolated from paddy soil contaminated by heavy metals.</title>
        <authorList>
            <person name="Zhang K."/>
        </authorList>
    </citation>
    <scope>NUCLEOTIDE SEQUENCE</scope>
    <source>
        <strain evidence="9">19-2017</strain>
    </source>
</reference>
<dbReference type="GO" id="GO:0030246">
    <property type="term" value="F:carbohydrate binding"/>
    <property type="evidence" value="ECO:0007669"/>
    <property type="project" value="UniProtKB-KW"/>
</dbReference>
<keyword evidence="8" id="KW-0732">Signal</keyword>
<evidence type="ECO:0000313" key="9">
    <source>
        <dbReference type="EMBL" id="MBS3650896.1"/>
    </source>
</evidence>
<feature type="signal peptide" evidence="8">
    <location>
        <begin position="1"/>
        <end position="27"/>
    </location>
</feature>
<gene>
    <name evidence="9" type="ORF">KEU06_19985</name>
</gene>
<accession>A0A942E057</accession>
<evidence type="ECO:0000256" key="4">
    <source>
        <dbReference type="ARBA" id="ARBA00022475"/>
    </source>
</evidence>
<evidence type="ECO:0000256" key="8">
    <source>
        <dbReference type="SAM" id="SignalP"/>
    </source>
</evidence>